<dbReference type="AlphaFoldDB" id="A0A1U9KIL1"/>
<organism evidence="3 4">
    <name type="scientific">Acetobacter aceti</name>
    <dbReference type="NCBI Taxonomy" id="435"/>
    <lineage>
        <taxon>Bacteria</taxon>
        <taxon>Pseudomonadati</taxon>
        <taxon>Pseudomonadota</taxon>
        <taxon>Alphaproteobacteria</taxon>
        <taxon>Acetobacterales</taxon>
        <taxon>Acetobacteraceae</taxon>
        <taxon>Acetobacter</taxon>
        <taxon>Acetobacter subgen. Acetobacter</taxon>
    </lineage>
</organism>
<dbReference type="RefSeq" id="WP_077813700.1">
    <property type="nucleotide sequence ID" value="NZ_CP014692.1"/>
</dbReference>
<sequence>MSASRSNTSITVSSSWVMFTWISFVVALLSMAIAVIYMPMESWLRAYLGLSGLFLVQSSISLSRTLRDQAEVEAAKNS</sequence>
<evidence type="ECO:0000313" key="3">
    <source>
        <dbReference type="EMBL" id="AQS85652.1"/>
    </source>
</evidence>
<keyword evidence="1" id="KW-0472">Membrane</keyword>
<protein>
    <recommendedName>
        <fullName evidence="2">YiaAB two helix domain-containing protein</fullName>
    </recommendedName>
</protein>
<gene>
    <name evidence="3" type="ORF">A0U92_13700</name>
</gene>
<accession>A0A1U9KIL1</accession>
<name>A0A1U9KIL1_ACEAC</name>
<keyword evidence="1" id="KW-0812">Transmembrane</keyword>
<proteinExistence type="predicted"/>
<reference evidence="3 4" key="1">
    <citation type="submission" date="2016-03" db="EMBL/GenBank/DDBJ databases">
        <title>Acetic acid bacteria sequencing.</title>
        <authorList>
            <person name="Brandt J."/>
            <person name="Jakob F."/>
            <person name="Vogel R.F."/>
        </authorList>
    </citation>
    <scope>NUCLEOTIDE SEQUENCE [LARGE SCALE GENOMIC DNA]</scope>
    <source>
        <strain evidence="3 4">TMW2.1153</strain>
    </source>
</reference>
<feature type="transmembrane region" description="Helical" evidence="1">
    <location>
        <begin position="12"/>
        <end position="38"/>
    </location>
</feature>
<dbReference type="Pfam" id="PF05360">
    <property type="entry name" value="YiaAB"/>
    <property type="match status" value="1"/>
</dbReference>
<dbReference type="KEGG" id="aace:A0U92_13700"/>
<evidence type="ECO:0000256" key="1">
    <source>
        <dbReference type="SAM" id="Phobius"/>
    </source>
</evidence>
<dbReference type="EMBL" id="CP014692">
    <property type="protein sequence ID" value="AQS85652.1"/>
    <property type="molecule type" value="Genomic_DNA"/>
</dbReference>
<keyword evidence="1" id="KW-1133">Transmembrane helix</keyword>
<keyword evidence="4" id="KW-1185">Reference proteome</keyword>
<dbReference type="OrthoDB" id="163792at2"/>
<evidence type="ECO:0000313" key="4">
    <source>
        <dbReference type="Proteomes" id="UP000188937"/>
    </source>
</evidence>
<dbReference type="InterPro" id="IPR008024">
    <property type="entry name" value="YiaAB"/>
</dbReference>
<evidence type="ECO:0000259" key="2">
    <source>
        <dbReference type="Pfam" id="PF05360"/>
    </source>
</evidence>
<dbReference type="eggNOG" id="COG4298">
    <property type="taxonomic scope" value="Bacteria"/>
</dbReference>
<feature type="domain" description="YiaAB two helix" evidence="2">
    <location>
        <begin position="16"/>
        <end position="68"/>
    </location>
</feature>
<dbReference type="Proteomes" id="UP000188937">
    <property type="component" value="Chromosome"/>
</dbReference>